<dbReference type="PANTHER" id="PTHR13302:SF8">
    <property type="entry name" value="CONSERVED OLIGOMERIC GOLGI COMPLEX SUBUNIT 3"/>
    <property type="match status" value="1"/>
</dbReference>
<dbReference type="GO" id="GO:0000139">
    <property type="term" value="C:Golgi membrane"/>
    <property type="evidence" value="ECO:0007669"/>
    <property type="project" value="UniProtKB-SubCell"/>
</dbReference>
<name>I6NDY4_ERECY</name>
<dbReference type="GO" id="GO:0000425">
    <property type="term" value="P:pexophagy"/>
    <property type="evidence" value="ECO:0007669"/>
    <property type="project" value="EnsemblFungi"/>
</dbReference>
<feature type="domain" description="Conserved oligomeric Golgi complex subunit 3 C-terminal" evidence="10">
    <location>
        <begin position="249"/>
        <end position="588"/>
    </location>
</feature>
<gene>
    <name evidence="11" type="ordered locus">Ecym_5536</name>
</gene>
<sequence length="763" mass="88585">MPRSRKNSLVQNIASNFNPASTNGLPTVFEDDSLRQKFANVEYGSLPQANELDSRPSMLFELDQIDSQSSNSNYSLYNQYVDQLDSKSMELEKVLGQTCSINQQLTDIVSRFNNISIESIAFQKTTNALYDKCHEMDLLHKDITEQLSYFVSLDPITRKMNQYSGVNAVKKESFKSTLRKIDNALEFLDLHRSYQDSETYRIKFKQCLIRSCSLVTNYLVNSIKNLDSEVSEGIATLDDINSNATTREALLYNKFAANAEEFQSLVILLVDRINKKSNDRYREELTSLLNVIYEQYFHTRFRLLQPNISSQLNWNFVNAEDRKLVKFIQSSLFYFTQLCEKEYNLFIAFFPEYYSKVKVNDWFFELCEPLYDCVRSHVLRENSINILCDSINLLNKYFQFEEDSHGYELQFNQIRFDRLFEPLMQEIQSRLVFRSQVFVDQYVIRFKPSKDSFIIQKSHNNLNDERSNSLDSDSSSMVAQFLESYNVANNSNTISNPMGGYHPPLIYSLAILSKIYQLVNSSVFDDLAHHIVHDCIESLKNAYLFTSVSANNLDTQLFYLKNLLMLRDEIQNFDIQYIRNETYLDFSGLGGLIKSIRHRSFDSSKSSSALSLARESVPKVVNNMMDARTELIVELRNLLSELTESAAKGIIQSTFQYESSDDVLSKNIKLRSNIQEQLPRIKELVKNFITDDSIFLNILKAIQGFLVRSYTNYYDKINDDITNRKLNEHVTSEIMHPDVFSDFIDHIIDELMNKPASQPTEKR</sequence>
<organism evidence="11 12">
    <name type="scientific">Eremothecium cymbalariae (strain CBS 270.75 / DBVPG 7215 / KCTC 17166 / NRRL Y-17582)</name>
    <name type="common">Yeast</name>
    <dbReference type="NCBI Taxonomy" id="931890"/>
    <lineage>
        <taxon>Eukaryota</taxon>
        <taxon>Fungi</taxon>
        <taxon>Dikarya</taxon>
        <taxon>Ascomycota</taxon>
        <taxon>Saccharomycotina</taxon>
        <taxon>Saccharomycetes</taxon>
        <taxon>Saccharomycetales</taxon>
        <taxon>Saccharomycetaceae</taxon>
        <taxon>Eremothecium</taxon>
    </lineage>
</organism>
<evidence type="ECO:0000256" key="4">
    <source>
        <dbReference type="ARBA" id="ARBA00022448"/>
    </source>
</evidence>
<protein>
    <recommendedName>
        <fullName evidence="3">Conserved oligomeric Golgi complex subunit 3</fullName>
    </recommendedName>
    <alternativeName>
        <fullName evidence="8">Component of oligomeric Golgi complex 3</fullName>
    </alternativeName>
</protein>
<keyword evidence="12" id="KW-1185">Reference proteome</keyword>
<evidence type="ECO:0000256" key="3">
    <source>
        <dbReference type="ARBA" id="ARBA00020976"/>
    </source>
</evidence>
<dbReference type="Pfam" id="PF04136">
    <property type="entry name" value="COG3_N"/>
    <property type="match status" value="1"/>
</dbReference>
<dbReference type="FunCoup" id="I6NDY4">
    <property type="interactions" value="707"/>
</dbReference>
<evidence type="ECO:0000259" key="9">
    <source>
        <dbReference type="Pfam" id="PF04136"/>
    </source>
</evidence>
<dbReference type="STRING" id="931890.I6NDY4"/>
<keyword evidence="7" id="KW-0472">Membrane</keyword>
<keyword evidence="6" id="KW-0333">Golgi apparatus</keyword>
<dbReference type="KEGG" id="erc:Ecym_5536"/>
<dbReference type="GO" id="GO:0032258">
    <property type="term" value="P:cytoplasm to vacuole targeting by the Cvt pathway"/>
    <property type="evidence" value="ECO:0007669"/>
    <property type="project" value="EnsemblFungi"/>
</dbReference>
<comment type="subcellular location">
    <subcellularLocation>
        <location evidence="1">Golgi apparatus membrane</location>
        <topology evidence="1">Peripheral membrane protein</topology>
    </subcellularLocation>
</comment>
<dbReference type="GO" id="GO:0017119">
    <property type="term" value="C:Golgi transport complex"/>
    <property type="evidence" value="ECO:0007669"/>
    <property type="project" value="EnsemblFungi"/>
</dbReference>
<comment type="similarity">
    <text evidence="2">Belongs to the COG3 family.</text>
</comment>
<dbReference type="HOGENOM" id="CLU_011639_2_0_1"/>
<dbReference type="PANTHER" id="PTHR13302">
    <property type="entry name" value="CONSERVED OLIGOMERIC GOLGI COMPLEX COMPONENT 3"/>
    <property type="match status" value="1"/>
</dbReference>
<evidence type="ECO:0000313" key="11">
    <source>
        <dbReference type="EMBL" id="AET40276.1"/>
    </source>
</evidence>
<dbReference type="GO" id="GO:0005801">
    <property type="term" value="C:cis-Golgi network"/>
    <property type="evidence" value="ECO:0007669"/>
    <property type="project" value="InterPro"/>
</dbReference>
<evidence type="ECO:0000313" key="12">
    <source>
        <dbReference type="Proteomes" id="UP000006790"/>
    </source>
</evidence>
<accession>I6NDY4</accession>
<dbReference type="OrthoDB" id="296793at2759"/>
<evidence type="ECO:0000256" key="6">
    <source>
        <dbReference type="ARBA" id="ARBA00023034"/>
    </source>
</evidence>
<dbReference type="EMBL" id="CP002501">
    <property type="protein sequence ID" value="AET40276.1"/>
    <property type="molecule type" value="Genomic_DNA"/>
</dbReference>
<evidence type="ECO:0000256" key="1">
    <source>
        <dbReference type="ARBA" id="ARBA00004395"/>
    </source>
</evidence>
<evidence type="ECO:0000256" key="8">
    <source>
        <dbReference type="ARBA" id="ARBA00031339"/>
    </source>
</evidence>
<dbReference type="InParanoid" id="I6NDY4"/>
<keyword evidence="5" id="KW-0653">Protein transport</keyword>
<evidence type="ECO:0000256" key="7">
    <source>
        <dbReference type="ARBA" id="ARBA00023136"/>
    </source>
</evidence>
<proteinExistence type="inferred from homology"/>
<dbReference type="Proteomes" id="UP000006790">
    <property type="component" value="Chromosome 5"/>
</dbReference>
<dbReference type="GO" id="GO:0000301">
    <property type="term" value="P:retrograde transport, vesicle recycling within Golgi"/>
    <property type="evidence" value="ECO:0007669"/>
    <property type="project" value="EnsemblFungi"/>
</dbReference>
<feature type="domain" description="Conserved oligomeric Golgi complex subunit 3 N-terminal" evidence="9">
    <location>
        <begin position="79"/>
        <end position="225"/>
    </location>
</feature>
<dbReference type="GO" id="GO:0140312">
    <property type="term" value="F:cargo adaptor activity"/>
    <property type="evidence" value="ECO:0007669"/>
    <property type="project" value="EnsemblFungi"/>
</dbReference>
<keyword evidence="4" id="KW-0813">Transport</keyword>
<dbReference type="OMA" id="DEFELWG"/>
<dbReference type="InterPro" id="IPR048685">
    <property type="entry name" value="COG3_C"/>
</dbReference>
<dbReference type="InterPro" id="IPR048320">
    <property type="entry name" value="COG3_N"/>
</dbReference>
<reference evidence="11 12" key="1">
    <citation type="journal article" date="2011" name="G3 (Bethesda)">
        <title>Genome evolution in the Eremothecium clade of the Saccharomyces complex revealed by comparative genomics.</title>
        <authorList>
            <person name="Wendland J."/>
            <person name="Walther A."/>
        </authorList>
    </citation>
    <scope>NUCLEOTIDE SEQUENCE [LARGE SCALE GENOMIC DNA]</scope>
    <source>
        <strain evidence="12">CBS 270.75 / DBVPG 7215 / KCTC 17166 / NRRL Y-17582</strain>
    </source>
</reference>
<dbReference type="GeneID" id="11468630"/>
<evidence type="ECO:0000256" key="2">
    <source>
        <dbReference type="ARBA" id="ARBA00009936"/>
    </source>
</evidence>
<dbReference type="GO" id="GO:0006888">
    <property type="term" value="P:endoplasmic reticulum to Golgi vesicle-mediated transport"/>
    <property type="evidence" value="ECO:0007669"/>
    <property type="project" value="EnsemblFungi"/>
</dbReference>
<dbReference type="Pfam" id="PF20671">
    <property type="entry name" value="COG3_C"/>
    <property type="match status" value="1"/>
</dbReference>
<evidence type="ECO:0000256" key="5">
    <source>
        <dbReference type="ARBA" id="ARBA00022927"/>
    </source>
</evidence>
<dbReference type="GO" id="GO:0007030">
    <property type="term" value="P:Golgi organization"/>
    <property type="evidence" value="ECO:0007669"/>
    <property type="project" value="TreeGrafter"/>
</dbReference>
<dbReference type="eggNOG" id="KOG2604">
    <property type="taxonomic scope" value="Eukaryota"/>
</dbReference>
<dbReference type="AlphaFoldDB" id="I6NDY4"/>
<dbReference type="InterPro" id="IPR007265">
    <property type="entry name" value="COG_su3"/>
</dbReference>
<dbReference type="RefSeq" id="XP_003647093.1">
    <property type="nucleotide sequence ID" value="XM_003647045.1"/>
</dbReference>
<evidence type="ECO:0000259" key="10">
    <source>
        <dbReference type="Pfam" id="PF20671"/>
    </source>
</evidence>